<dbReference type="Proteomes" id="UP000436822">
    <property type="component" value="Unassembled WGS sequence"/>
</dbReference>
<dbReference type="Gene3D" id="1.10.10.10">
    <property type="entry name" value="Winged helix-like DNA-binding domain superfamily/Winged helix DNA-binding domain"/>
    <property type="match status" value="1"/>
</dbReference>
<dbReference type="SUPFAM" id="SSF46785">
    <property type="entry name" value="Winged helix' DNA-binding domain"/>
    <property type="match status" value="1"/>
</dbReference>
<protein>
    <recommendedName>
        <fullName evidence="1">HTH marR-type domain-containing protein</fullName>
    </recommendedName>
</protein>
<gene>
    <name evidence="2" type="ORF">KIN_15940</name>
</gene>
<keyword evidence="3" id="KW-1185">Reference proteome</keyword>
<feature type="domain" description="HTH marR-type" evidence="1">
    <location>
        <begin position="56"/>
        <end position="97"/>
    </location>
</feature>
<dbReference type="InterPro" id="IPR036388">
    <property type="entry name" value="WH-like_DNA-bd_sf"/>
</dbReference>
<reference evidence="2 3" key="1">
    <citation type="submission" date="2019-12" db="EMBL/GenBank/DDBJ databases">
        <title>Litoreibacter badius sp. nov., a novel bacteriochlorophyll a-containing bacterium in the genus Litoreibacter.</title>
        <authorList>
            <person name="Kanamuro M."/>
            <person name="Takabe Y."/>
            <person name="Mori K."/>
            <person name="Takaichi S."/>
            <person name="Hanada S."/>
        </authorList>
    </citation>
    <scope>NUCLEOTIDE SEQUENCE [LARGE SCALE GENOMIC DNA]</scope>
    <source>
        <strain evidence="2 3">K6</strain>
    </source>
</reference>
<dbReference type="InterPro" id="IPR036390">
    <property type="entry name" value="WH_DNA-bd_sf"/>
</dbReference>
<organism evidence="2 3">
    <name type="scientific">Litoreibacter roseus</name>
    <dbReference type="NCBI Taxonomy" id="2601869"/>
    <lineage>
        <taxon>Bacteria</taxon>
        <taxon>Pseudomonadati</taxon>
        <taxon>Pseudomonadota</taxon>
        <taxon>Alphaproteobacteria</taxon>
        <taxon>Rhodobacterales</taxon>
        <taxon>Roseobacteraceae</taxon>
        <taxon>Litoreibacter</taxon>
    </lineage>
</organism>
<evidence type="ECO:0000313" key="2">
    <source>
        <dbReference type="EMBL" id="GFE64520.1"/>
    </source>
</evidence>
<dbReference type="InterPro" id="IPR000835">
    <property type="entry name" value="HTH_MarR-typ"/>
</dbReference>
<accession>A0A6N6JFF6</accession>
<dbReference type="AlphaFoldDB" id="A0A6N6JFF6"/>
<dbReference type="EMBL" id="BLJE01000002">
    <property type="protein sequence ID" value="GFE64520.1"/>
    <property type="molecule type" value="Genomic_DNA"/>
</dbReference>
<name>A0A6N6JFF6_9RHOB</name>
<evidence type="ECO:0000259" key="1">
    <source>
        <dbReference type="Pfam" id="PF12802"/>
    </source>
</evidence>
<sequence>MTHGTDAGEARDNTVDQRSDAECLAAAIRILLHALTIRSQDTQGDGRIAFSGTELARLGHRLDHPGLMSRDIAAFFGLTPTTVQSLLDRLVRRDLVKCGKHADFGRAVALSLTAKGKQLVQAIRKQDVVNCAGVRSLNTSRHSAEPF</sequence>
<dbReference type="Pfam" id="PF12802">
    <property type="entry name" value="MarR_2"/>
    <property type="match status" value="1"/>
</dbReference>
<dbReference type="OrthoDB" id="8256382at2"/>
<proteinExistence type="predicted"/>
<comment type="caution">
    <text evidence="2">The sequence shown here is derived from an EMBL/GenBank/DDBJ whole genome shotgun (WGS) entry which is preliminary data.</text>
</comment>
<evidence type="ECO:0000313" key="3">
    <source>
        <dbReference type="Proteomes" id="UP000436822"/>
    </source>
</evidence>
<dbReference type="RefSeq" id="WP_159805761.1">
    <property type="nucleotide sequence ID" value="NZ_BLJE01000002.1"/>
</dbReference>